<dbReference type="Proteomes" id="UP000001055">
    <property type="component" value="Unassembled WGS sequence"/>
</dbReference>
<organism evidence="2 3">
    <name type="scientific">Phaeosphaeria nodorum (strain SN15 / ATCC MYA-4574 / FGSC 10173)</name>
    <name type="common">Glume blotch fungus</name>
    <name type="synonym">Parastagonospora nodorum</name>
    <dbReference type="NCBI Taxonomy" id="321614"/>
    <lineage>
        <taxon>Eukaryota</taxon>
        <taxon>Fungi</taxon>
        <taxon>Dikarya</taxon>
        <taxon>Ascomycota</taxon>
        <taxon>Pezizomycotina</taxon>
        <taxon>Dothideomycetes</taxon>
        <taxon>Pleosporomycetidae</taxon>
        <taxon>Pleosporales</taxon>
        <taxon>Pleosporineae</taxon>
        <taxon>Phaeosphaeriaceae</taxon>
        <taxon>Parastagonospora</taxon>
    </lineage>
</organism>
<dbReference type="InterPro" id="IPR053858">
    <property type="entry name" value="Arb2_dom"/>
</dbReference>
<proteinExistence type="predicted"/>
<dbReference type="Pfam" id="PF22749">
    <property type="entry name" value="Arb2"/>
    <property type="match status" value="1"/>
</dbReference>
<reference evidence="3" key="1">
    <citation type="journal article" date="2007" name="Plant Cell">
        <title>Dothideomycete-plant interactions illuminated by genome sequencing and EST analysis of the wheat pathogen Stagonospora nodorum.</title>
        <authorList>
            <person name="Hane J.K."/>
            <person name="Lowe R.G."/>
            <person name="Solomon P.S."/>
            <person name="Tan K.C."/>
            <person name="Schoch C.L."/>
            <person name="Spatafora J.W."/>
            <person name="Crous P.W."/>
            <person name="Kodira C."/>
            <person name="Birren B.W."/>
            <person name="Galagan J.E."/>
            <person name="Torriani S.F."/>
            <person name="McDonald B.A."/>
            <person name="Oliver R.P."/>
        </authorList>
    </citation>
    <scope>NUCLEOTIDE SEQUENCE [LARGE SCALE GENOMIC DNA]</scope>
    <source>
        <strain evidence="3">SN15 / ATCC MYA-4574 / FGSC 10173</strain>
    </source>
</reference>
<dbReference type="GeneID" id="5967968"/>
<dbReference type="PANTHER" id="PTHR21357">
    <property type="entry name" value="FAM172 FAMILY PROTEIN HOMOLOG CG10038"/>
    <property type="match status" value="1"/>
</dbReference>
<dbReference type="STRING" id="321614.Q0V736"/>
<feature type="domain" description="Arb2" evidence="1">
    <location>
        <begin position="16"/>
        <end position="322"/>
    </location>
</feature>
<dbReference type="PANTHER" id="PTHR21357:SF4">
    <property type="entry name" value="FAM172 FAMILY PROTEIN HOMOLOG CG10038"/>
    <property type="match status" value="1"/>
</dbReference>
<evidence type="ECO:0000313" key="2">
    <source>
        <dbReference type="EMBL" id="EAT91673.2"/>
    </source>
</evidence>
<dbReference type="RefSeq" id="XP_001790872.1">
    <property type="nucleotide sequence ID" value="XM_001790820.1"/>
</dbReference>
<name>Q0V736_PHANO</name>
<dbReference type="EMBL" id="CH445325">
    <property type="protein sequence ID" value="EAT91673.2"/>
    <property type="molecule type" value="Genomic_DNA"/>
</dbReference>
<dbReference type="VEuPathDB" id="FungiDB:JI435_001780"/>
<dbReference type="KEGG" id="pno:SNOG_00178"/>
<dbReference type="InterPro" id="IPR048263">
    <property type="entry name" value="Arb2"/>
</dbReference>
<gene>
    <name evidence="2" type="ORF">SNOG_00178</name>
</gene>
<evidence type="ECO:0000313" key="3">
    <source>
        <dbReference type="Proteomes" id="UP000001055"/>
    </source>
</evidence>
<dbReference type="InParanoid" id="Q0V736"/>
<evidence type="ECO:0000259" key="1">
    <source>
        <dbReference type="Pfam" id="PF22749"/>
    </source>
</evidence>
<dbReference type="AlphaFoldDB" id="Q0V736"/>
<dbReference type="GO" id="GO:0031048">
    <property type="term" value="P:regulatory ncRNA-mediated heterochromatin formation"/>
    <property type="evidence" value="ECO:0000318"/>
    <property type="project" value="GO_Central"/>
</dbReference>
<sequence>MFRRKEATMAPDHQYEANLKKLGFFVNDVGQVRMVGAPAKDFVYYSTNDDRVNEVRREAMWGKRDQNCMCQETEKRVSALGINRIYLPDFTTVKPKGKAVPILAPSPEILKTRKRVIVIVNDAVQDLGVLAYRHMQRDLGLNGGSVVNFIKEIVKRSATGAEAAKYDNIFKDGFRLEDDNNTPALVVMNTGQLLYSHKYEKAMTMRSWSAMPRKSVSHDMIRIHDVENRIEGHRDPREHVMSVFDNIICDPDRIAPDAEVYVIAIEGGSEYMLNLLERDFKKYAGRVTAMALVHSLVDDLQVKDPNIRAFLCRRACEWRYSDLSISPKDCMELPKGYSPRQDTPSNTQVTHHIDWNEKVPKTSVLATITNALHSLVVDTALSKEVEDAPVDSSASDSWSNSIAPTCPTFAGGRDSAGECILTDFAVQHAILEFFEQVAQDPSNYSNPNFKPYTAVPQPSLDNPLALDPDDPYVADFLSLPPEMSPEQAELDMAREQLEQMKFALSVTPTSNPELQEGRTKLAERIARQETKVEKMKMQALATGGLKAEEATELRDNWKPQAEGDKVEFAGAHVSSNLLKMAGLMGENEEGTDKQEGGSAWCA</sequence>
<accession>Q0V736</accession>
<dbReference type="GO" id="GO:0005634">
    <property type="term" value="C:nucleus"/>
    <property type="evidence" value="ECO:0000318"/>
    <property type="project" value="GO_Central"/>
</dbReference>
<protein>
    <recommendedName>
        <fullName evidence="1">Arb2 domain-containing protein</fullName>
    </recommendedName>
</protein>